<gene>
    <name evidence="2" type="ORF">HID58_028509</name>
</gene>
<feature type="non-terminal residue" evidence="2">
    <location>
        <position position="1"/>
    </location>
</feature>
<evidence type="ECO:0000313" key="2">
    <source>
        <dbReference type="EMBL" id="KAH0914063.1"/>
    </source>
</evidence>
<evidence type="ECO:0000313" key="3">
    <source>
        <dbReference type="Proteomes" id="UP000824890"/>
    </source>
</evidence>
<name>A0ABQ8CBZ0_BRANA</name>
<dbReference type="InterPro" id="IPR015404">
    <property type="entry name" value="Vps5_C"/>
</dbReference>
<evidence type="ECO:0000259" key="1">
    <source>
        <dbReference type="Pfam" id="PF09325"/>
    </source>
</evidence>
<protein>
    <recommendedName>
        <fullName evidence="1">Sorting nexin/Vps5-like C-terminal domain-containing protein</fullName>
    </recommendedName>
</protein>
<dbReference type="Proteomes" id="UP000824890">
    <property type="component" value="Unassembled WGS sequence"/>
</dbReference>
<dbReference type="PANTHER" id="PTHR10555">
    <property type="entry name" value="SORTING NEXIN"/>
    <property type="match status" value="1"/>
</dbReference>
<dbReference type="InterPro" id="IPR027267">
    <property type="entry name" value="AH/BAR_dom_sf"/>
</dbReference>
<feature type="domain" description="Sorting nexin/Vps5-like C-terminal" evidence="1">
    <location>
        <begin position="70"/>
        <end position="170"/>
    </location>
</feature>
<comment type="caution">
    <text evidence="2">The sequence shown here is derived from an EMBL/GenBank/DDBJ whole genome shotgun (WGS) entry which is preliminary data.</text>
</comment>
<keyword evidence="3" id="KW-1185">Reference proteome</keyword>
<proteinExistence type="predicted"/>
<reference evidence="2 3" key="1">
    <citation type="submission" date="2021-05" db="EMBL/GenBank/DDBJ databases">
        <title>Genome Assembly of Synthetic Allotetraploid Brassica napus Reveals Homoeologous Exchanges between Subgenomes.</title>
        <authorList>
            <person name="Davis J.T."/>
        </authorList>
    </citation>
    <scope>NUCLEOTIDE SEQUENCE [LARGE SCALE GENOMIC DNA]</scope>
    <source>
        <strain evidence="3">cv. Da-Ae</strain>
        <tissue evidence="2">Seedling</tissue>
    </source>
</reference>
<dbReference type="Pfam" id="PF09325">
    <property type="entry name" value="Vps5"/>
    <property type="match status" value="1"/>
</dbReference>
<dbReference type="PANTHER" id="PTHR10555:SF170">
    <property type="entry name" value="FI18122P1"/>
    <property type="match status" value="1"/>
</dbReference>
<accession>A0ABQ8CBZ0</accession>
<organism evidence="2 3">
    <name type="scientific">Brassica napus</name>
    <name type="common">Rape</name>
    <dbReference type="NCBI Taxonomy" id="3708"/>
    <lineage>
        <taxon>Eukaryota</taxon>
        <taxon>Viridiplantae</taxon>
        <taxon>Streptophyta</taxon>
        <taxon>Embryophyta</taxon>
        <taxon>Tracheophyta</taxon>
        <taxon>Spermatophyta</taxon>
        <taxon>Magnoliopsida</taxon>
        <taxon>eudicotyledons</taxon>
        <taxon>Gunneridae</taxon>
        <taxon>Pentapetalae</taxon>
        <taxon>rosids</taxon>
        <taxon>malvids</taxon>
        <taxon>Brassicales</taxon>
        <taxon>Brassicaceae</taxon>
        <taxon>Brassiceae</taxon>
        <taxon>Brassica</taxon>
    </lineage>
</organism>
<dbReference type="EMBL" id="JAGKQM010000008">
    <property type="protein sequence ID" value="KAH0914063.1"/>
    <property type="molecule type" value="Genomic_DNA"/>
</dbReference>
<sequence length="176" mass="20370">SAGYRSSKRVEQFKPLVIKPPTDDEVDDGRKKVMIFFGTDWNRIRDVQSKVSDAVLGKEKPVEKTTPEYEKLKHYVFELENHLAEAQKHAYRLVKMHRELGQSLLDFGKAVKLLRACEGEPTGKAFSDLGNKFELLSIKLQKVAQQVLMNFEEPLKDYVRYVQSIKVIFSSFCLWD</sequence>
<dbReference type="Gene3D" id="1.20.1270.60">
    <property type="entry name" value="Arfaptin homology (AH) domain/BAR domain"/>
    <property type="match status" value="1"/>
</dbReference>